<dbReference type="Proteomes" id="UP000295511">
    <property type="component" value="Unassembled WGS sequence"/>
</dbReference>
<sequence>MTRREGTQPDPGEPRTGTATPTREPYILDAAVDVRFSPDGPSLAVRHDGRVLAGTDCSSTARSDTSWLPKI</sequence>
<name>A0A4R5KBB4_9MICC</name>
<comment type="caution">
    <text evidence="2">The sequence shown here is derived from an EMBL/GenBank/DDBJ whole genome shotgun (WGS) entry which is preliminary data.</text>
</comment>
<organism evidence="2 3">
    <name type="scientific">Arthrobacter terricola</name>
    <dbReference type="NCBI Taxonomy" id="2547396"/>
    <lineage>
        <taxon>Bacteria</taxon>
        <taxon>Bacillati</taxon>
        <taxon>Actinomycetota</taxon>
        <taxon>Actinomycetes</taxon>
        <taxon>Micrococcales</taxon>
        <taxon>Micrococcaceae</taxon>
        <taxon>Arthrobacter</taxon>
    </lineage>
</organism>
<dbReference type="EMBL" id="SMRU01000023">
    <property type="protein sequence ID" value="TDF92421.1"/>
    <property type="molecule type" value="Genomic_DNA"/>
</dbReference>
<gene>
    <name evidence="2" type="ORF">E1809_17925</name>
</gene>
<proteinExistence type="predicted"/>
<keyword evidence="3" id="KW-1185">Reference proteome</keyword>
<reference evidence="2 3" key="1">
    <citation type="submission" date="2019-03" db="EMBL/GenBank/DDBJ databases">
        <title>Whole genome sequence of Arthrobacter sp JH1-1.</title>
        <authorList>
            <person name="Trinh H.N."/>
        </authorList>
    </citation>
    <scope>NUCLEOTIDE SEQUENCE [LARGE SCALE GENOMIC DNA]</scope>
    <source>
        <strain evidence="2 3">JH1-1</strain>
    </source>
</reference>
<accession>A0A4R5KBB4</accession>
<dbReference type="RefSeq" id="WP_133205608.1">
    <property type="nucleotide sequence ID" value="NZ_SMRU01000023.1"/>
</dbReference>
<evidence type="ECO:0000313" key="3">
    <source>
        <dbReference type="Proteomes" id="UP000295511"/>
    </source>
</evidence>
<dbReference type="AlphaFoldDB" id="A0A4R5KBB4"/>
<feature type="region of interest" description="Disordered" evidence="1">
    <location>
        <begin position="1"/>
        <end position="24"/>
    </location>
</feature>
<evidence type="ECO:0000313" key="2">
    <source>
        <dbReference type="EMBL" id="TDF92421.1"/>
    </source>
</evidence>
<protein>
    <submittedName>
        <fullName evidence="2">Uncharacterized protein</fullName>
    </submittedName>
</protein>
<evidence type="ECO:0000256" key="1">
    <source>
        <dbReference type="SAM" id="MobiDB-lite"/>
    </source>
</evidence>